<dbReference type="GO" id="GO:0005262">
    <property type="term" value="F:calcium channel activity"/>
    <property type="evidence" value="ECO:0007669"/>
    <property type="project" value="TreeGrafter"/>
</dbReference>
<dbReference type="GO" id="GO:0006874">
    <property type="term" value="P:intracellular calcium ion homeostasis"/>
    <property type="evidence" value="ECO:0007669"/>
    <property type="project" value="TreeGrafter"/>
</dbReference>
<evidence type="ECO:0000313" key="8">
    <source>
        <dbReference type="Proteomes" id="UP000032578"/>
    </source>
</evidence>
<feature type="transmembrane region" description="Helical" evidence="5">
    <location>
        <begin position="237"/>
        <end position="257"/>
    </location>
</feature>
<evidence type="ECO:0000259" key="6">
    <source>
        <dbReference type="Pfam" id="PF01699"/>
    </source>
</evidence>
<accession>A0A0D7W935</accession>
<organism evidence="7 8">
    <name type="scientific">Neotamlana sedimentorum</name>
    <dbReference type="NCBI Taxonomy" id="1435349"/>
    <lineage>
        <taxon>Bacteria</taxon>
        <taxon>Pseudomonadati</taxon>
        <taxon>Bacteroidota</taxon>
        <taxon>Flavobacteriia</taxon>
        <taxon>Flavobacteriales</taxon>
        <taxon>Flavobacteriaceae</taxon>
        <taxon>Neotamlana</taxon>
    </lineage>
</organism>
<evidence type="ECO:0000256" key="5">
    <source>
        <dbReference type="SAM" id="Phobius"/>
    </source>
</evidence>
<feature type="transmembrane region" description="Helical" evidence="5">
    <location>
        <begin position="76"/>
        <end position="94"/>
    </location>
</feature>
<dbReference type="InterPro" id="IPR044880">
    <property type="entry name" value="NCX_ion-bd_dom_sf"/>
</dbReference>
<feature type="transmembrane region" description="Helical" evidence="5">
    <location>
        <begin position="164"/>
        <end position="181"/>
    </location>
</feature>
<feature type="transmembrane region" description="Helical" evidence="5">
    <location>
        <begin position="269"/>
        <end position="285"/>
    </location>
</feature>
<dbReference type="RefSeq" id="WP_044632360.1">
    <property type="nucleotide sequence ID" value="NZ_JTDW01000005.1"/>
</dbReference>
<keyword evidence="4 5" id="KW-0472">Membrane</keyword>
<keyword evidence="2 5" id="KW-0812">Transmembrane</keyword>
<dbReference type="InterPro" id="IPR004837">
    <property type="entry name" value="NaCa_Exmemb"/>
</dbReference>
<dbReference type="PANTHER" id="PTHR10846">
    <property type="entry name" value="SODIUM/POTASSIUM/CALCIUM EXCHANGER"/>
    <property type="match status" value="1"/>
</dbReference>
<evidence type="ECO:0000256" key="1">
    <source>
        <dbReference type="ARBA" id="ARBA00004141"/>
    </source>
</evidence>
<evidence type="ECO:0000256" key="2">
    <source>
        <dbReference type="ARBA" id="ARBA00022692"/>
    </source>
</evidence>
<dbReference type="Gene3D" id="1.20.1420.30">
    <property type="entry name" value="NCX, central ion-binding region"/>
    <property type="match status" value="1"/>
</dbReference>
<evidence type="ECO:0000256" key="4">
    <source>
        <dbReference type="ARBA" id="ARBA00023136"/>
    </source>
</evidence>
<comment type="subcellular location">
    <subcellularLocation>
        <location evidence="1">Membrane</location>
        <topology evidence="1">Multi-pass membrane protein</topology>
    </subcellularLocation>
</comment>
<dbReference type="Proteomes" id="UP000032578">
    <property type="component" value="Unassembled WGS sequence"/>
</dbReference>
<evidence type="ECO:0000313" key="7">
    <source>
        <dbReference type="EMBL" id="KJD35626.1"/>
    </source>
</evidence>
<sequence length="316" mass="33672">MSLLLVILGFVLLVIGGEFLVRSSVALSFKFNISKMVIGMTVVSFATSAPELLVSLQAAMSGSPAIAINNVVGSNIANIGLVLGVTAMVGAIAVDKSFYKLNWPAMMLFSIVLYYFLKNDNLLSAIEGGILFAGLVVFLIILIKNAKQEAIPEEVDDKLSNTSNFKIVIWLLIGAAALYFGSEWLVEGSKTIARSIGVSEAVIGVSLIAIGTSVPELAASVIAAAKQEKAISLGNLIGSNIFNIASVLGLTSIVKPIPVTEAQILSSDFFWMLGFAAVLIPLVFLPKRLQISRVKGFVLVLAYGVFMFLVFTKDKF</sequence>
<comment type="caution">
    <text evidence="7">The sequence shown here is derived from an EMBL/GenBank/DDBJ whole genome shotgun (WGS) entry which is preliminary data.</text>
</comment>
<protein>
    <submittedName>
        <fullName evidence="7">Membrane protein</fullName>
    </submittedName>
</protein>
<dbReference type="NCBIfam" id="TIGR00367">
    <property type="entry name" value="calcium/sodium antiporter"/>
    <property type="match status" value="1"/>
</dbReference>
<keyword evidence="3 5" id="KW-1133">Transmembrane helix</keyword>
<dbReference type="AlphaFoldDB" id="A0A0D7W935"/>
<proteinExistence type="predicted"/>
<dbReference type="GO" id="GO:0008273">
    <property type="term" value="F:calcium, potassium:sodium antiporter activity"/>
    <property type="evidence" value="ECO:0007669"/>
    <property type="project" value="TreeGrafter"/>
</dbReference>
<feature type="domain" description="Sodium/calcium exchanger membrane region" evidence="6">
    <location>
        <begin position="2"/>
        <end position="143"/>
    </location>
</feature>
<name>A0A0D7W935_9FLAO</name>
<dbReference type="Pfam" id="PF01699">
    <property type="entry name" value="Na_Ca_ex"/>
    <property type="match status" value="2"/>
</dbReference>
<dbReference type="PANTHER" id="PTHR10846:SF8">
    <property type="entry name" value="INNER MEMBRANE PROTEIN YRBG"/>
    <property type="match status" value="1"/>
</dbReference>
<dbReference type="GO" id="GO:0005886">
    <property type="term" value="C:plasma membrane"/>
    <property type="evidence" value="ECO:0007669"/>
    <property type="project" value="TreeGrafter"/>
</dbReference>
<dbReference type="EMBL" id="JTDW01000005">
    <property type="protein sequence ID" value="KJD35626.1"/>
    <property type="molecule type" value="Genomic_DNA"/>
</dbReference>
<feature type="domain" description="Sodium/calcium exchanger membrane region" evidence="6">
    <location>
        <begin position="167"/>
        <end position="311"/>
    </location>
</feature>
<dbReference type="InterPro" id="IPR004481">
    <property type="entry name" value="K/Na/Ca-exchanger"/>
</dbReference>
<keyword evidence="8" id="KW-1185">Reference proteome</keyword>
<dbReference type="OrthoDB" id="9794225at2"/>
<feature type="transmembrane region" description="Helical" evidence="5">
    <location>
        <begin position="201"/>
        <end position="225"/>
    </location>
</feature>
<gene>
    <name evidence="7" type="ORF">PW52_07695</name>
</gene>
<reference evidence="7 8" key="1">
    <citation type="submission" date="2014-11" db="EMBL/GenBank/DDBJ databases">
        <title>Tamlana sedimentorum sp. nov., isolated from shallow sand sediments of the Sea of Japan.</title>
        <authorList>
            <person name="Romanenko L.A."/>
        </authorList>
    </citation>
    <scope>NUCLEOTIDE SEQUENCE [LARGE SCALE GENOMIC DNA]</scope>
    <source>
        <strain evidence="7 8">JCM 19808</strain>
    </source>
</reference>
<feature type="transmembrane region" description="Helical" evidence="5">
    <location>
        <begin position="297"/>
        <end position="313"/>
    </location>
</feature>
<evidence type="ECO:0000256" key="3">
    <source>
        <dbReference type="ARBA" id="ARBA00022989"/>
    </source>
</evidence>
<dbReference type="STRING" id="1435349.PW52_07695"/>
<dbReference type="PATRIC" id="fig|1435349.4.peg.2522"/>
<feature type="transmembrane region" description="Helical" evidence="5">
    <location>
        <begin position="123"/>
        <end position="143"/>
    </location>
</feature>